<dbReference type="Proteomes" id="UP000886998">
    <property type="component" value="Unassembled WGS sequence"/>
</dbReference>
<name>A0A8X7CIP7_9ARAC</name>
<dbReference type="EMBL" id="BMAV01020810">
    <property type="protein sequence ID" value="GFY74539.1"/>
    <property type="molecule type" value="Genomic_DNA"/>
</dbReference>
<evidence type="ECO:0000313" key="1">
    <source>
        <dbReference type="EMBL" id="GFY74539.1"/>
    </source>
</evidence>
<organism evidence="1 2">
    <name type="scientific">Trichonephila inaurata madagascariensis</name>
    <dbReference type="NCBI Taxonomy" id="2747483"/>
    <lineage>
        <taxon>Eukaryota</taxon>
        <taxon>Metazoa</taxon>
        <taxon>Ecdysozoa</taxon>
        <taxon>Arthropoda</taxon>
        <taxon>Chelicerata</taxon>
        <taxon>Arachnida</taxon>
        <taxon>Araneae</taxon>
        <taxon>Araneomorphae</taxon>
        <taxon>Entelegynae</taxon>
        <taxon>Araneoidea</taxon>
        <taxon>Nephilidae</taxon>
        <taxon>Trichonephila</taxon>
        <taxon>Trichonephila inaurata</taxon>
    </lineage>
</organism>
<comment type="caution">
    <text evidence="1">The sequence shown here is derived from an EMBL/GenBank/DDBJ whole genome shotgun (WGS) entry which is preliminary data.</text>
</comment>
<proteinExistence type="predicted"/>
<sequence length="221" mass="26578">MKNAKRYKVGLPWKLEARELKDNREILCAEKRFTRLRKRFLKNRHLFLEYREVLQNYLKQGIIERYYRKSQSFVNQALTITLEATKIFEDASISLHKWQTNSKFLHKAWEDKEVILDENPHFETFGKDNLLYTVLARLSSNILKALRIDIPCFFRTDSKITYFWFRGQPERFKPFIKNRIQQIQKLTSTSNWHHCPGIQNPPDIVSRGEKISRLLNDTSWL</sequence>
<dbReference type="PANTHER" id="PTHR47331:SF5">
    <property type="entry name" value="RIBONUCLEASE H"/>
    <property type="match status" value="1"/>
</dbReference>
<protein>
    <submittedName>
        <fullName evidence="1">Integrase catalytic domain-containing protein</fullName>
    </submittedName>
</protein>
<accession>A0A8X7CIP7</accession>
<evidence type="ECO:0000313" key="2">
    <source>
        <dbReference type="Proteomes" id="UP000886998"/>
    </source>
</evidence>
<dbReference type="AlphaFoldDB" id="A0A8X7CIP7"/>
<dbReference type="OrthoDB" id="6431579at2759"/>
<dbReference type="PANTHER" id="PTHR47331">
    <property type="entry name" value="PHD-TYPE DOMAIN-CONTAINING PROTEIN"/>
    <property type="match status" value="1"/>
</dbReference>
<keyword evidence="2" id="KW-1185">Reference proteome</keyword>
<reference evidence="1" key="1">
    <citation type="submission" date="2020-08" db="EMBL/GenBank/DDBJ databases">
        <title>Multicomponent nature underlies the extraordinary mechanical properties of spider dragline silk.</title>
        <authorList>
            <person name="Kono N."/>
            <person name="Nakamura H."/>
            <person name="Mori M."/>
            <person name="Yoshida Y."/>
            <person name="Ohtoshi R."/>
            <person name="Malay A.D."/>
            <person name="Moran D.A.P."/>
            <person name="Tomita M."/>
            <person name="Numata K."/>
            <person name="Arakawa K."/>
        </authorList>
    </citation>
    <scope>NUCLEOTIDE SEQUENCE</scope>
</reference>
<gene>
    <name evidence="1" type="primary">AVEN_251192_1</name>
    <name evidence="1" type="ORF">TNIN_99191</name>
</gene>